<feature type="binding site" evidence="5">
    <location>
        <begin position="166"/>
        <end position="169"/>
    </location>
    <ligand>
        <name>NADP(+)</name>
        <dbReference type="ChEBI" id="CHEBI:58349"/>
    </ligand>
</feature>
<comment type="catalytic activity">
    <reaction evidence="5">
        <text>GDP-beta-L-fucose + NADP(+) = GDP-4-dehydro-alpha-D-rhamnose + NADPH + H(+)</text>
        <dbReference type="Rhea" id="RHEA:18885"/>
        <dbReference type="ChEBI" id="CHEBI:15378"/>
        <dbReference type="ChEBI" id="CHEBI:57273"/>
        <dbReference type="ChEBI" id="CHEBI:57783"/>
        <dbReference type="ChEBI" id="CHEBI:57964"/>
        <dbReference type="ChEBI" id="CHEBI:58349"/>
        <dbReference type="EC" id="1.1.1.271"/>
    </reaction>
</comment>
<dbReference type="InterPro" id="IPR001509">
    <property type="entry name" value="Epimerase_deHydtase"/>
</dbReference>
<dbReference type="InterPro" id="IPR036291">
    <property type="entry name" value="NAD(P)-bd_dom_sf"/>
</dbReference>
<feature type="binding site" evidence="5">
    <location>
        <position position="182"/>
    </location>
    <ligand>
        <name>NADP(+)</name>
        <dbReference type="ChEBI" id="CHEBI:58349"/>
    </ligand>
</feature>
<feature type="site" description="Important for catalytic activity" evidence="5">
    <location>
        <position position="110"/>
    </location>
</feature>
<evidence type="ECO:0000313" key="8">
    <source>
        <dbReference type="Proteomes" id="UP000753724"/>
    </source>
</evidence>
<dbReference type="EC" id="1.1.1.271" evidence="5"/>
<dbReference type="PROSITE" id="PS00061">
    <property type="entry name" value="ADH_SHORT"/>
    <property type="match status" value="1"/>
</dbReference>
<sequence>MTFDLQGKKVWVAGHRGMLGSALVRRLSREDCEILTVDRAQLDQRDGAAVLRWVQSTRPDAVIIASAKAGGIMAHRMQPVEFLLDNLQIGTAILAAAHACDVDRAVFISSSAVYPAQTAMPIHESALLTGPFDPSHHGYAIAKIAGMALAQAYSRQYGRAYISALPTNLYGPGDKYDATTSHVVPAIIRKVHEASQIGEPVVVWGSGRPRRELLHVDDCADACVHLLQHHAGDEHVNVGYGSDVSIIDLTLMVMETISYHGKILHDLDKPDGTMQKLMSSDRLRALGWIPRIDLRTGLAGTYADFLERFALD</sequence>
<feature type="binding site" evidence="5">
    <location>
        <position position="190"/>
    </location>
    <ligand>
        <name>substrate</name>
    </ligand>
</feature>
<dbReference type="Gene3D" id="3.40.50.720">
    <property type="entry name" value="NAD(P)-binding Rossmann-like Domain"/>
    <property type="match status" value="1"/>
</dbReference>
<dbReference type="SUPFAM" id="SSF51735">
    <property type="entry name" value="NAD(P)-binding Rossmann-fold domains"/>
    <property type="match status" value="1"/>
</dbReference>
<dbReference type="CDD" id="cd05239">
    <property type="entry name" value="GDP_FS_SDR_e"/>
    <property type="match status" value="1"/>
</dbReference>
<name>A0ABW9XGP7_9SPHN</name>
<feature type="binding site" evidence="5">
    <location>
        <begin position="14"/>
        <end position="20"/>
    </location>
    <ligand>
        <name>NADP(+)</name>
        <dbReference type="ChEBI" id="CHEBI:58349"/>
    </ligand>
</feature>
<dbReference type="EMBL" id="JAAAPO010000005">
    <property type="protein sequence ID" value="NBC37639.1"/>
    <property type="molecule type" value="Genomic_DNA"/>
</dbReference>
<comment type="similarity">
    <text evidence="1 5">Belongs to the NAD(P)-dependent epimerase/dehydratase family. Fucose synthase subfamily.</text>
</comment>
<dbReference type="Pfam" id="PF01370">
    <property type="entry name" value="Epimerase"/>
    <property type="match status" value="1"/>
</dbReference>
<reference evidence="8" key="1">
    <citation type="submission" date="2020-01" db="EMBL/GenBank/DDBJ databases">
        <title>Sphingomonas sp. strain CSW-10.</title>
        <authorList>
            <person name="Chen W.-M."/>
        </authorList>
    </citation>
    <scope>NUCLEOTIDE SEQUENCE [LARGE SCALE GENOMIC DNA]</scope>
    <source>
        <strain evidence="8">FSY-8</strain>
    </source>
</reference>
<evidence type="ECO:0000256" key="2">
    <source>
        <dbReference type="ARBA" id="ARBA00022857"/>
    </source>
</evidence>
<protein>
    <recommendedName>
        <fullName evidence="5">GDP-L-fucose synthase</fullName>
        <ecNumber evidence="5">1.1.1.271</ecNumber>
    </recommendedName>
    <alternativeName>
        <fullName evidence="5">GDP-4-keto-6-deoxy-D-mannose-3,5-epimerase-4-reductase</fullName>
    </alternativeName>
</protein>
<feature type="binding site" evidence="5">
    <location>
        <position position="143"/>
    </location>
    <ligand>
        <name>NADP(+)</name>
        <dbReference type="ChEBI" id="CHEBI:58349"/>
    </ligand>
</feature>
<dbReference type="Proteomes" id="UP000753724">
    <property type="component" value="Unassembled WGS sequence"/>
</dbReference>
<feature type="binding site" evidence="5">
    <location>
        <position position="211"/>
    </location>
    <ligand>
        <name>substrate</name>
    </ligand>
</feature>
<dbReference type="HAMAP" id="MF_00956">
    <property type="entry name" value="GDP_fucose_synth"/>
    <property type="match status" value="1"/>
</dbReference>
<keyword evidence="8" id="KW-1185">Reference proteome</keyword>
<feature type="domain" description="NAD-dependent epimerase/dehydratase" evidence="6">
    <location>
        <begin position="11"/>
        <end position="239"/>
    </location>
</feature>
<comment type="function">
    <text evidence="5">Catalyzes the two-step NADP-dependent conversion of GDP-4-dehydro-6-deoxy-D-mannose to GDP-fucose, involving an epimerase and a reductase reaction.</text>
</comment>
<evidence type="ECO:0000259" key="6">
    <source>
        <dbReference type="Pfam" id="PF01370"/>
    </source>
</evidence>
<keyword evidence="4 5" id="KW-0413">Isomerase</keyword>
<comment type="caution">
    <text evidence="7">The sequence shown here is derived from an EMBL/GenBank/DDBJ whole genome shotgun (WGS) entry which is preliminary data.</text>
</comment>
<gene>
    <name evidence="5" type="primary">fcl</name>
    <name evidence="7" type="ORF">GTZ99_13875</name>
</gene>
<proteinExistence type="inferred from homology"/>
<dbReference type="PANTHER" id="PTHR43238:SF1">
    <property type="entry name" value="GDP-L-FUCOSE SYNTHASE"/>
    <property type="match status" value="1"/>
</dbReference>
<evidence type="ECO:0000256" key="1">
    <source>
        <dbReference type="ARBA" id="ARBA00005959"/>
    </source>
</evidence>
<keyword evidence="3 5" id="KW-0560">Oxidoreductase</keyword>
<evidence type="ECO:0000256" key="3">
    <source>
        <dbReference type="ARBA" id="ARBA00023002"/>
    </source>
</evidence>
<feature type="binding site" evidence="5">
    <location>
        <position position="204"/>
    </location>
    <ligand>
        <name>substrate</name>
    </ligand>
</feature>
<accession>A0ABW9XGP7</accession>
<organism evidence="7 8">
    <name type="scientific">Novosphingobium ovatum</name>
    <dbReference type="NCBI Taxonomy" id="1908523"/>
    <lineage>
        <taxon>Bacteria</taxon>
        <taxon>Pseudomonadati</taxon>
        <taxon>Pseudomonadota</taxon>
        <taxon>Alphaproteobacteria</taxon>
        <taxon>Sphingomonadales</taxon>
        <taxon>Sphingomonadaceae</taxon>
        <taxon>Novosphingobium</taxon>
    </lineage>
</organism>
<dbReference type="PANTHER" id="PTHR43238">
    <property type="entry name" value="GDP-L-FUCOSE SYNTHASE"/>
    <property type="match status" value="1"/>
</dbReference>
<evidence type="ECO:0000256" key="4">
    <source>
        <dbReference type="ARBA" id="ARBA00023235"/>
    </source>
</evidence>
<feature type="active site" description="Proton donor/acceptor" evidence="5">
    <location>
        <position position="139"/>
    </location>
</feature>
<evidence type="ECO:0000313" key="7">
    <source>
        <dbReference type="EMBL" id="NBC37639.1"/>
    </source>
</evidence>
<dbReference type="Gene3D" id="3.90.25.10">
    <property type="entry name" value="UDP-galactose 4-epimerase, domain 1"/>
    <property type="match status" value="1"/>
</dbReference>
<evidence type="ECO:0000256" key="5">
    <source>
        <dbReference type="HAMAP-Rule" id="MF_00956"/>
    </source>
</evidence>
<feature type="binding site" evidence="5">
    <location>
        <position position="271"/>
    </location>
    <ligand>
        <name>substrate</name>
    </ligand>
</feature>
<dbReference type="RefSeq" id="WP_161719845.1">
    <property type="nucleotide sequence ID" value="NZ_JAAAPO010000005.1"/>
</dbReference>
<dbReference type="InterPro" id="IPR028614">
    <property type="entry name" value="GDP_fucose/colitose_synth"/>
</dbReference>
<comment type="caution">
    <text evidence="5">Lacks conserved residue(s) required for the propagation of feature annotation.</text>
</comment>
<keyword evidence="5" id="KW-0511">Multifunctional enzyme</keyword>
<keyword evidence="2 5" id="KW-0521">NADP</keyword>
<comment type="pathway">
    <text evidence="5">Nucleotide-sugar biosynthesis; GDP-L-fucose biosynthesis via de novo pathway; GDP-L-fucose from GDP-alpha-D-mannose: step 2/2.</text>
</comment>
<dbReference type="InterPro" id="IPR020904">
    <property type="entry name" value="Sc_DH/Rdtase_CS"/>
</dbReference>